<reference evidence="1" key="1">
    <citation type="submission" date="2020-02" db="EMBL/GenBank/DDBJ databases">
        <authorList>
            <person name="Meier V. D."/>
        </authorList>
    </citation>
    <scope>NUCLEOTIDE SEQUENCE</scope>
    <source>
        <strain evidence="1">AVDCRST_MAG33</strain>
    </source>
</reference>
<dbReference type="AlphaFoldDB" id="A0A6J4U5P3"/>
<protein>
    <submittedName>
        <fullName evidence="1">Uncharacterized protein</fullName>
    </submittedName>
</protein>
<dbReference type="EMBL" id="CADCWK010000005">
    <property type="protein sequence ID" value="CAA9541473.1"/>
    <property type="molecule type" value="Genomic_DNA"/>
</dbReference>
<evidence type="ECO:0000313" key="1">
    <source>
        <dbReference type="EMBL" id="CAA9541473.1"/>
    </source>
</evidence>
<gene>
    <name evidence="1" type="ORF">AVDCRST_MAG33-53</name>
</gene>
<name>A0A6J4U5P3_9BACT</name>
<proteinExistence type="predicted"/>
<sequence length="80" mass="8840">MSNEKQYQVTVTFVYGARATIRMASQPVIPASIWTAGARSWIGESDGRLELAGEEIRDIFISRIPESPHSQPPRGLPARS</sequence>
<accession>A0A6J4U5P3</accession>
<organism evidence="1">
    <name type="scientific">uncultured Thermomicrobiales bacterium</name>
    <dbReference type="NCBI Taxonomy" id="1645740"/>
    <lineage>
        <taxon>Bacteria</taxon>
        <taxon>Pseudomonadati</taxon>
        <taxon>Thermomicrobiota</taxon>
        <taxon>Thermomicrobia</taxon>
        <taxon>Thermomicrobiales</taxon>
        <taxon>environmental samples</taxon>
    </lineage>
</organism>